<feature type="transmembrane region" description="Helical" evidence="7">
    <location>
        <begin position="172"/>
        <end position="189"/>
    </location>
</feature>
<feature type="transmembrane region" description="Helical" evidence="7">
    <location>
        <begin position="310"/>
        <end position="330"/>
    </location>
</feature>
<dbReference type="Gene3D" id="3.40.50.12790">
    <property type="entry name" value="FHIPEP family, domain 4"/>
    <property type="match status" value="1"/>
</dbReference>
<dbReference type="PRINTS" id="PR00949">
    <property type="entry name" value="TYPE3IMAPROT"/>
</dbReference>
<dbReference type="InterPro" id="IPR042194">
    <property type="entry name" value="FHIPEP_1"/>
</dbReference>
<dbReference type="NCBIfam" id="TIGR01398">
    <property type="entry name" value="FlhA"/>
    <property type="match status" value="1"/>
</dbReference>
<keyword evidence="7" id="KW-0813">Transport</keyword>
<evidence type="ECO:0000313" key="8">
    <source>
        <dbReference type="EMBL" id="XAE41814.1"/>
    </source>
</evidence>
<evidence type="ECO:0000256" key="1">
    <source>
        <dbReference type="ARBA" id="ARBA00004651"/>
    </source>
</evidence>
<dbReference type="InterPro" id="IPR001712">
    <property type="entry name" value="T3SS_FHIPEP"/>
</dbReference>
<accession>A0ABZ3D2J0</accession>
<dbReference type="RefSeq" id="WP_342627658.1">
    <property type="nucleotide sequence ID" value="NZ_CP152276.1"/>
</dbReference>
<evidence type="ECO:0000313" key="9">
    <source>
        <dbReference type="Proteomes" id="UP001449795"/>
    </source>
</evidence>
<comment type="similarity">
    <text evidence="2 7">Belongs to the FHIPEP (flagella/HR/invasion proteins export pore) family.</text>
</comment>
<feature type="transmembrane region" description="Helical" evidence="7">
    <location>
        <begin position="123"/>
        <end position="140"/>
    </location>
</feature>
<evidence type="ECO:0000256" key="7">
    <source>
        <dbReference type="RuleBase" id="RU364093"/>
    </source>
</evidence>
<keyword evidence="8" id="KW-0966">Cell projection</keyword>
<keyword evidence="7" id="KW-1005">Bacterial flagellum biogenesis</keyword>
<keyword evidence="5 7" id="KW-1133">Transmembrane helix</keyword>
<dbReference type="PANTHER" id="PTHR30161">
    <property type="entry name" value="FLAGELLAR EXPORT PROTEIN, MEMBRANE FLHA SUBUNIT-RELATED"/>
    <property type="match status" value="1"/>
</dbReference>
<keyword evidence="6 7" id="KW-0472">Membrane</keyword>
<keyword evidence="8" id="KW-0969">Cilium</keyword>
<feature type="transmembrane region" description="Helical" evidence="7">
    <location>
        <begin position="224"/>
        <end position="242"/>
    </location>
</feature>
<comment type="subcellular location">
    <subcellularLocation>
        <location evidence="1 7">Cell membrane</location>
        <topology evidence="1 7">Multi-pass membrane protein</topology>
    </subcellularLocation>
</comment>
<dbReference type="Gene3D" id="1.10.8.540">
    <property type="entry name" value="FHIPEP family, domain 3"/>
    <property type="match status" value="1"/>
</dbReference>
<feature type="transmembrane region" description="Helical" evidence="7">
    <location>
        <begin position="393"/>
        <end position="420"/>
    </location>
</feature>
<reference evidence="8 9" key="1">
    <citation type="submission" date="2024-04" db="EMBL/GenBank/DDBJ databases">
        <title>Complete genome sequence of Nguyenibacter vanlangesis HBCM-1154, a strain capable of nitrogen fixation, IAA production, and phosphorus solubilization isolated from sugarcane soil.</title>
        <authorList>
            <person name="MY HANH P."/>
        </authorList>
    </citation>
    <scope>NUCLEOTIDE SEQUENCE [LARGE SCALE GENOMIC DNA]</scope>
    <source>
        <strain evidence="8 9">HBCM 1154</strain>
    </source>
</reference>
<evidence type="ECO:0000256" key="5">
    <source>
        <dbReference type="ARBA" id="ARBA00022989"/>
    </source>
</evidence>
<comment type="function">
    <text evidence="7">Required for formation of the rod structure of the flagellar apparatus. Together with FliI and FliH, may constitute the export apparatus of flagellin.</text>
</comment>
<dbReference type="Proteomes" id="UP001449795">
    <property type="component" value="Chromosome"/>
</dbReference>
<keyword evidence="7" id="KW-1006">Bacterial flagellum protein export</keyword>
<organism evidence="8 9">
    <name type="scientific">Nguyenibacter vanlangensis</name>
    <dbReference type="NCBI Taxonomy" id="1216886"/>
    <lineage>
        <taxon>Bacteria</taxon>
        <taxon>Pseudomonadati</taxon>
        <taxon>Pseudomonadota</taxon>
        <taxon>Alphaproteobacteria</taxon>
        <taxon>Acetobacterales</taxon>
        <taxon>Acetobacteraceae</taxon>
        <taxon>Nguyenibacter</taxon>
    </lineage>
</organism>
<dbReference type="InterPro" id="IPR006301">
    <property type="entry name" value="FlhA"/>
</dbReference>
<keyword evidence="8" id="KW-0282">Flagellum</keyword>
<keyword evidence="9" id="KW-1185">Reference proteome</keyword>
<evidence type="ECO:0000256" key="3">
    <source>
        <dbReference type="ARBA" id="ARBA00022475"/>
    </source>
</evidence>
<dbReference type="InterPro" id="IPR042193">
    <property type="entry name" value="FHIPEP_3"/>
</dbReference>
<evidence type="ECO:0000256" key="2">
    <source>
        <dbReference type="ARBA" id="ARBA00008835"/>
    </source>
</evidence>
<feature type="transmembrane region" description="Helical" evidence="7">
    <location>
        <begin position="147"/>
        <end position="166"/>
    </location>
</feature>
<dbReference type="EMBL" id="CP152276">
    <property type="protein sequence ID" value="XAE41814.1"/>
    <property type="molecule type" value="Genomic_DNA"/>
</dbReference>
<evidence type="ECO:0000256" key="4">
    <source>
        <dbReference type="ARBA" id="ARBA00022692"/>
    </source>
</evidence>
<dbReference type="Pfam" id="PF00771">
    <property type="entry name" value="FHIPEP"/>
    <property type="match status" value="1"/>
</dbReference>
<feature type="transmembrane region" description="Helical" evidence="7">
    <location>
        <begin position="196"/>
        <end position="218"/>
    </location>
</feature>
<dbReference type="InterPro" id="IPR042196">
    <property type="entry name" value="FHIPEP_4"/>
</dbReference>
<protein>
    <recommendedName>
        <fullName evidence="7">Flagellar biosynthesis protein FlhA</fullName>
    </recommendedName>
</protein>
<sequence length="793" mass="84069">MSLCGAPGHAFPPCSKRPMTVLIAPEIDPCNAQENGQAGCGPRGGLRREHRVAKARERKRGILDTAKGVTVKKPGDGRLAERTAAARQKISSVSRNLSQSAGLLRGDGWKNLPWRSLIPGTDVGLALGVLLFLSILIIPLPTFILDAGLSLSITASVLVLMVALFLERPLDFTSFPTLLLLTTLLRLSLEIATTRLILSHGSAGIYAAGHVVAAFGGFLMGGDVVIGGIVFCILLVVNFMVITKGSGRIAEVAARFFLDSMPGKQMAIDADLSSGAINDRAARRKRKELEEESAFYGAMDGAAKFVRGDAIAGIIITVINIVGGLAIGVLRHDMPLSEAASTFTTLTVGDGLVSQIPALLVSTAAGIVVTKGGTDGSADVTLVRQLGGNPKPLALAAALSACFAFMPGLPALPFLLIAALAGAGAWWRHKAPAKDTDGDVTETAAPPASAPISDVLRLDLLRLELGFGLLPLTSGENAQLTEQIKALRRTIATEMGFVTPPVRIQDNILLPTDRYVIKLKEIEIGAGDVKPGKMMAMSPSGSTPPLPGDKATEPAFGLPAVWIDPALKAKAAALKCTVVDPASVIVTHLSELVRQNLPDLLTYVATQALLDDLPREQQKLVSDLIPSQVTLSTVQRVLQSLLAERVSIRDLPTILESIQEGAGQGLRGVQNLTSHVRVRLSRQICNSLTGPAGYIPMITLSPEWESEFLAHITGQGDERRLAMPPTLLSRFVAKLREAFNTVSSSGEVPVVVVSTPVRESMRSIVERVRPTISVLSQSEIYPRARIKTVATIT</sequence>
<name>A0ABZ3D2J0_9PROT</name>
<evidence type="ECO:0000256" key="6">
    <source>
        <dbReference type="ARBA" id="ARBA00023136"/>
    </source>
</evidence>
<dbReference type="PANTHER" id="PTHR30161:SF1">
    <property type="entry name" value="FLAGELLAR BIOSYNTHESIS PROTEIN FLHA-RELATED"/>
    <property type="match status" value="1"/>
</dbReference>
<gene>
    <name evidence="7 8" type="primary">flhA</name>
    <name evidence="8" type="ORF">AAC691_16245</name>
</gene>
<keyword evidence="4 7" id="KW-0812">Transmembrane</keyword>
<dbReference type="Gene3D" id="3.40.30.60">
    <property type="entry name" value="FHIPEP family, domain 1"/>
    <property type="match status" value="1"/>
</dbReference>
<keyword evidence="7" id="KW-0653">Protein transport</keyword>
<keyword evidence="3 7" id="KW-1003">Cell membrane</keyword>
<proteinExistence type="inferred from homology"/>